<reference evidence="6 7" key="1">
    <citation type="submission" date="2015-07" db="EMBL/GenBank/DDBJ databases">
        <title>Genome analysis of myxobacterium Chondromyces crocatus Cm c5 reveals a high potential for natural compound synthesis and the genetic basis for the loss of fruiting body formation.</title>
        <authorList>
            <person name="Zaburannyi N."/>
            <person name="Bunk B."/>
            <person name="Maier J."/>
            <person name="Overmann J."/>
            <person name="Mueller R."/>
        </authorList>
    </citation>
    <scope>NUCLEOTIDE SEQUENCE [LARGE SCALE GENOMIC DNA]</scope>
    <source>
        <strain evidence="6 7">Cm c5</strain>
    </source>
</reference>
<sequence>MAVLVAVALSLLIGGLLGLLGGGGAILTVPVLVYVVEVEPAAAVAMSLFFVGTTSLVGAGVQARAGRVRWKIGAIFGAAAMAGAFAGGRLAHLVPATMLLVVFAAVMLVTALSMLEGRAERATGSRPLAVVQLLSLGAAVGVVSGFVGAGGGFLIVPALTLVGGLAMQEAVGTSLFVIALQSFAGLAGHIGHVTVDWRLALLMTAAAVVGMVAGSFSGAKLSADALRRAFAWLVLAMGLFVLGKQLPLPWMVFVGAAVLSAALVITRKTTRTPGRRHA</sequence>
<protein>
    <recommendedName>
        <fullName evidence="5">Probable membrane transporter protein</fullName>
    </recommendedName>
</protein>
<evidence type="ECO:0000256" key="4">
    <source>
        <dbReference type="ARBA" id="ARBA00023136"/>
    </source>
</evidence>
<dbReference type="Pfam" id="PF01925">
    <property type="entry name" value="TauE"/>
    <property type="match status" value="1"/>
</dbReference>
<evidence type="ECO:0000256" key="1">
    <source>
        <dbReference type="ARBA" id="ARBA00004141"/>
    </source>
</evidence>
<comment type="subcellular location">
    <subcellularLocation>
        <location evidence="5">Cell membrane</location>
        <topology evidence="5">Multi-pass membrane protein</topology>
    </subcellularLocation>
    <subcellularLocation>
        <location evidence="1">Membrane</location>
        <topology evidence="1">Multi-pass membrane protein</topology>
    </subcellularLocation>
</comment>
<dbReference type="AlphaFoldDB" id="A0A0K1EBB4"/>
<evidence type="ECO:0000313" key="7">
    <source>
        <dbReference type="Proteomes" id="UP000067626"/>
    </source>
</evidence>
<dbReference type="Proteomes" id="UP000067626">
    <property type="component" value="Chromosome"/>
</dbReference>
<feature type="transmembrane region" description="Helical" evidence="5">
    <location>
        <begin position="68"/>
        <end position="87"/>
    </location>
</feature>
<keyword evidence="4 5" id="KW-0472">Membrane</keyword>
<name>A0A0K1EBB4_CHOCO</name>
<feature type="transmembrane region" description="Helical" evidence="5">
    <location>
        <begin position="93"/>
        <end position="115"/>
    </location>
</feature>
<dbReference type="InterPro" id="IPR002781">
    <property type="entry name" value="TM_pro_TauE-like"/>
</dbReference>
<dbReference type="EMBL" id="CP012159">
    <property type="protein sequence ID" value="AKT38134.1"/>
    <property type="molecule type" value="Genomic_DNA"/>
</dbReference>
<dbReference type="KEGG" id="ccro:CMC5_022760"/>
<evidence type="ECO:0000313" key="6">
    <source>
        <dbReference type="EMBL" id="AKT38134.1"/>
    </source>
</evidence>
<dbReference type="PATRIC" id="fig|52.7.peg.2456"/>
<dbReference type="STRING" id="52.CMC5_022760"/>
<organism evidence="6 7">
    <name type="scientific">Chondromyces crocatus</name>
    <dbReference type="NCBI Taxonomy" id="52"/>
    <lineage>
        <taxon>Bacteria</taxon>
        <taxon>Pseudomonadati</taxon>
        <taxon>Myxococcota</taxon>
        <taxon>Polyangia</taxon>
        <taxon>Polyangiales</taxon>
        <taxon>Polyangiaceae</taxon>
        <taxon>Chondromyces</taxon>
    </lineage>
</organism>
<gene>
    <name evidence="6" type="ORF">CMC5_022760</name>
</gene>
<feature type="transmembrane region" description="Helical" evidence="5">
    <location>
        <begin position="199"/>
        <end position="218"/>
    </location>
</feature>
<dbReference type="GO" id="GO:0005886">
    <property type="term" value="C:plasma membrane"/>
    <property type="evidence" value="ECO:0007669"/>
    <property type="project" value="UniProtKB-SubCell"/>
</dbReference>
<dbReference type="InterPro" id="IPR051598">
    <property type="entry name" value="TSUP/Inactive_protease-like"/>
</dbReference>
<dbReference type="OrthoDB" id="528320at2"/>
<keyword evidence="7" id="KW-1185">Reference proteome</keyword>
<keyword evidence="2 5" id="KW-0812">Transmembrane</keyword>
<dbReference type="PANTHER" id="PTHR43701">
    <property type="entry name" value="MEMBRANE TRANSPORTER PROTEIN MJ0441-RELATED"/>
    <property type="match status" value="1"/>
</dbReference>
<keyword evidence="3 5" id="KW-1133">Transmembrane helix</keyword>
<proteinExistence type="inferred from homology"/>
<feature type="transmembrane region" description="Helical" evidence="5">
    <location>
        <begin position="41"/>
        <end position="61"/>
    </location>
</feature>
<evidence type="ECO:0000256" key="2">
    <source>
        <dbReference type="ARBA" id="ARBA00022692"/>
    </source>
</evidence>
<comment type="similarity">
    <text evidence="5">Belongs to the 4-toluene sulfonate uptake permease (TSUP) (TC 2.A.102) family.</text>
</comment>
<dbReference type="RefSeq" id="WP_050435848.1">
    <property type="nucleotide sequence ID" value="NZ_CP012159.1"/>
</dbReference>
<dbReference type="PANTHER" id="PTHR43701:SF2">
    <property type="entry name" value="MEMBRANE TRANSPORTER PROTEIN YJNA-RELATED"/>
    <property type="match status" value="1"/>
</dbReference>
<accession>A0A0K1EBB4</accession>
<keyword evidence="5" id="KW-1003">Cell membrane</keyword>
<evidence type="ECO:0000256" key="3">
    <source>
        <dbReference type="ARBA" id="ARBA00022989"/>
    </source>
</evidence>
<feature type="transmembrane region" description="Helical" evidence="5">
    <location>
        <begin position="174"/>
        <end position="193"/>
    </location>
</feature>
<evidence type="ECO:0000256" key="5">
    <source>
        <dbReference type="RuleBase" id="RU363041"/>
    </source>
</evidence>
<feature type="transmembrane region" description="Helical" evidence="5">
    <location>
        <begin position="248"/>
        <end position="266"/>
    </location>
</feature>